<feature type="region of interest" description="Disordered" evidence="1">
    <location>
        <begin position="25"/>
        <end position="99"/>
    </location>
</feature>
<evidence type="ECO:0000313" key="3">
    <source>
        <dbReference type="Proteomes" id="UP001597478"/>
    </source>
</evidence>
<dbReference type="RefSeq" id="WP_377395586.1">
    <property type="nucleotide sequence ID" value="NZ_JBHSAN010000054.1"/>
</dbReference>
<reference evidence="3" key="1">
    <citation type="journal article" date="2019" name="Int. J. Syst. Evol. Microbiol.">
        <title>The Global Catalogue of Microorganisms (GCM) 10K type strain sequencing project: providing services to taxonomists for standard genome sequencing and annotation.</title>
        <authorList>
            <consortium name="The Broad Institute Genomics Platform"/>
            <consortium name="The Broad Institute Genome Sequencing Center for Infectious Disease"/>
            <person name="Wu L."/>
            <person name="Ma J."/>
        </authorList>
    </citation>
    <scope>NUCLEOTIDE SEQUENCE [LARGE SCALE GENOMIC DNA]</scope>
    <source>
        <strain evidence="3">IBRC-M 10906</strain>
    </source>
</reference>
<keyword evidence="3" id="KW-1185">Reference proteome</keyword>
<dbReference type="EMBL" id="JBHUOF010000049">
    <property type="protein sequence ID" value="MFD2802887.1"/>
    <property type="molecule type" value="Genomic_DNA"/>
</dbReference>
<feature type="compositionally biased region" description="Low complexity" evidence="1">
    <location>
        <begin position="35"/>
        <end position="60"/>
    </location>
</feature>
<dbReference type="InterPro" id="IPR024520">
    <property type="entry name" value="DUF3558"/>
</dbReference>
<organism evidence="2 3">
    <name type="scientific">Prauserella oleivorans</name>
    <dbReference type="NCBI Taxonomy" id="1478153"/>
    <lineage>
        <taxon>Bacteria</taxon>
        <taxon>Bacillati</taxon>
        <taxon>Actinomycetota</taxon>
        <taxon>Actinomycetes</taxon>
        <taxon>Pseudonocardiales</taxon>
        <taxon>Pseudonocardiaceae</taxon>
        <taxon>Prauserella</taxon>
    </lineage>
</organism>
<dbReference type="Pfam" id="PF12079">
    <property type="entry name" value="DUF3558"/>
    <property type="match status" value="1"/>
</dbReference>
<evidence type="ECO:0000313" key="2">
    <source>
        <dbReference type="EMBL" id="MFD2802887.1"/>
    </source>
</evidence>
<sequence length="212" mass="21844">MVARRAVGGLSTTLIAIALLSGCSDSEGGTPTPVGQPSTQASSSAAAPSSSAAPGSDTPSVAEPLDVSSLEQDPCAALSSQQVQQLNLQPGKRESTNSGAPVCEYEYKEDSGSQVSVILTPEFTNGIGDVYARKDALAYFEPTEIAGYPAAYASNSDGRSEGTCQLHVGLTDQFVVSTMVQLSSLNADYPRGCEVAELSTQTMIENLKGGAR</sequence>
<dbReference type="Proteomes" id="UP001597478">
    <property type="component" value="Unassembled WGS sequence"/>
</dbReference>
<evidence type="ECO:0000256" key="1">
    <source>
        <dbReference type="SAM" id="MobiDB-lite"/>
    </source>
</evidence>
<gene>
    <name evidence="2" type="ORF">ACFS2C_26180</name>
</gene>
<accession>A0ABW5WG40</accession>
<dbReference type="PROSITE" id="PS51257">
    <property type="entry name" value="PROKAR_LIPOPROTEIN"/>
    <property type="match status" value="1"/>
</dbReference>
<proteinExistence type="predicted"/>
<name>A0ABW5WG40_9PSEU</name>
<feature type="compositionally biased region" description="Low complexity" evidence="1">
    <location>
        <begin position="78"/>
        <end position="89"/>
    </location>
</feature>
<comment type="caution">
    <text evidence="2">The sequence shown here is derived from an EMBL/GenBank/DDBJ whole genome shotgun (WGS) entry which is preliminary data.</text>
</comment>
<protein>
    <submittedName>
        <fullName evidence="2">DUF3558 domain-containing protein</fullName>
    </submittedName>
</protein>